<gene>
    <name evidence="1" type="ORF">RPERSI_LOCUS15989</name>
</gene>
<evidence type="ECO:0000313" key="2">
    <source>
        <dbReference type="Proteomes" id="UP000789920"/>
    </source>
</evidence>
<name>A0ACA9QX12_9GLOM</name>
<reference evidence="1" key="1">
    <citation type="submission" date="2021-06" db="EMBL/GenBank/DDBJ databases">
        <authorList>
            <person name="Kallberg Y."/>
            <person name="Tangrot J."/>
            <person name="Rosling A."/>
        </authorList>
    </citation>
    <scope>NUCLEOTIDE SEQUENCE</scope>
    <source>
        <strain evidence="1">MA461A</strain>
    </source>
</reference>
<dbReference type="EMBL" id="CAJVQC010039028">
    <property type="protein sequence ID" value="CAG8767585.1"/>
    <property type="molecule type" value="Genomic_DNA"/>
</dbReference>
<protein>
    <submittedName>
        <fullName evidence="1">24817_t:CDS:1</fullName>
    </submittedName>
</protein>
<evidence type="ECO:0000313" key="1">
    <source>
        <dbReference type="EMBL" id="CAG8767585.1"/>
    </source>
</evidence>
<accession>A0ACA9QX12</accession>
<organism evidence="1 2">
    <name type="scientific">Racocetra persica</name>
    <dbReference type="NCBI Taxonomy" id="160502"/>
    <lineage>
        <taxon>Eukaryota</taxon>
        <taxon>Fungi</taxon>
        <taxon>Fungi incertae sedis</taxon>
        <taxon>Mucoromycota</taxon>
        <taxon>Glomeromycotina</taxon>
        <taxon>Glomeromycetes</taxon>
        <taxon>Diversisporales</taxon>
        <taxon>Gigasporaceae</taxon>
        <taxon>Racocetra</taxon>
    </lineage>
</organism>
<sequence length="191" mass="23019">MSQSDSEVIKEKKKKHVDLTWFRENENINFRRPIMFPNNEGHITEYIQIKLNNKQNTLLDKEHREFLKQYKFVLDKDNNIIDEASKEYLLELLYPEVKIVNIKFKNDYSFDLRELLAQDNDIIVSIELSKLYTWDFKTGQYKMILNKNRQVTKNYRGGIYVRYGDTYENMHKPKVASVKNPKRRGKECSKR</sequence>
<keyword evidence="2" id="KW-1185">Reference proteome</keyword>
<proteinExistence type="predicted"/>
<dbReference type="Proteomes" id="UP000789920">
    <property type="component" value="Unassembled WGS sequence"/>
</dbReference>
<comment type="caution">
    <text evidence="1">The sequence shown here is derived from an EMBL/GenBank/DDBJ whole genome shotgun (WGS) entry which is preliminary data.</text>
</comment>